<feature type="transmembrane region" description="Helical" evidence="4">
    <location>
        <begin position="373"/>
        <end position="393"/>
    </location>
</feature>
<feature type="transmembrane region" description="Helical" evidence="4">
    <location>
        <begin position="146"/>
        <end position="168"/>
    </location>
</feature>
<organism evidence="6 7">
    <name type="scientific">Methylobacterium nodulans (strain LMG 21967 / CNCM I-2342 / ORS 2060)</name>
    <dbReference type="NCBI Taxonomy" id="460265"/>
    <lineage>
        <taxon>Bacteria</taxon>
        <taxon>Pseudomonadati</taxon>
        <taxon>Pseudomonadota</taxon>
        <taxon>Alphaproteobacteria</taxon>
        <taxon>Hyphomicrobiales</taxon>
        <taxon>Methylobacteriaceae</taxon>
        <taxon>Methylobacterium</taxon>
    </lineage>
</organism>
<feature type="transmembrane region" description="Helical" evidence="4">
    <location>
        <begin position="224"/>
        <end position="245"/>
    </location>
</feature>
<protein>
    <submittedName>
        <fullName evidence="6">Major facilitator superfamily MFS_1</fullName>
    </submittedName>
</protein>
<gene>
    <name evidence="6" type="ordered locus">Mnod_7258</name>
</gene>
<dbReference type="GO" id="GO:0022857">
    <property type="term" value="F:transmembrane transporter activity"/>
    <property type="evidence" value="ECO:0007669"/>
    <property type="project" value="InterPro"/>
</dbReference>
<dbReference type="SUPFAM" id="SSF103473">
    <property type="entry name" value="MFS general substrate transporter"/>
    <property type="match status" value="1"/>
</dbReference>
<keyword evidence="3 4" id="KW-0472">Membrane</keyword>
<feature type="transmembrane region" description="Helical" evidence="4">
    <location>
        <begin position="174"/>
        <end position="192"/>
    </location>
</feature>
<dbReference type="InterPro" id="IPR011701">
    <property type="entry name" value="MFS"/>
</dbReference>
<evidence type="ECO:0000256" key="2">
    <source>
        <dbReference type="ARBA" id="ARBA00022989"/>
    </source>
</evidence>
<keyword evidence="2 4" id="KW-1133">Transmembrane helix</keyword>
<dbReference type="EMBL" id="CP001349">
    <property type="protein sequence ID" value="ACL61997.1"/>
    <property type="molecule type" value="Genomic_DNA"/>
</dbReference>
<evidence type="ECO:0000256" key="3">
    <source>
        <dbReference type="ARBA" id="ARBA00023136"/>
    </source>
</evidence>
<keyword evidence="7" id="KW-1185">Reference proteome</keyword>
<sequence>MSSLSSPMPNAAAAPALTAATRLSLSLIAGGSVANIYYNQPLLGVLAQEFGPSASSLVPTATLAGYGFGILALVPMGDRHPRRGLIVGQLLLLAGALLLAALAPGLPTLAAASFLIGVLSTAAQQAVPFAAELAPDAARGRMVGQVMTGLLLGILLARTLSGFVGAWFGWRAMFGAAALLSVALAALARLTLPTTKAATLLPYGRLMESVLDLALTQPTVRRAALAQALLFAAFNAFWTSLALFVQGPPFGLDPAGAGLFGLIGAAGALCAPMAGRFADTRSPRPVVIGGGLLTLAAFGVFDLLGERSLLAMGLGVLLIDIGINTALIANQTRVYALAAGARGRINTVFFTAVFVGGALGASAGTRAFAAGGWPLLCLVGGAFAAAGVLVPLLEPRLTGSSHTPPHP</sequence>
<dbReference type="eggNOG" id="COG2814">
    <property type="taxonomic scope" value="Bacteria"/>
</dbReference>
<dbReference type="RefSeq" id="WP_015933558.1">
    <property type="nucleotide sequence ID" value="NC_011894.1"/>
</dbReference>
<feature type="transmembrane region" description="Helical" evidence="4">
    <location>
        <begin position="50"/>
        <end position="73"/>
    </location>
</feature>
<evidence type="ECO:0000259" key="5">
    <source>
        <dbReference type="PROSITE" id="PS50850"/>
    </source>
</evidence>
<dbReference type="KEGG" id="mno:Mnod_7258"/>
<name>B8ILM2_METNO</name>
<dbReference type="Proteomes" id="UP000008207">
    <property type="component" value="Chromosome"/>
</dbReference>
<evidence type="ECO:0000313" key="7">
    <source>
        <dbReference type="Proteomes" id="UP000008207"/>
    </source>
</evidence>
<dbReference type="PANTHER" id="PTHR42910:SF1">
    <property type="entry name" value="MAJOR FACILITATOR SUPERFAMILY (MFS) PROFILE DOMAIN-CONTAINING PROTEIN"/>
    <property type="match status" value="1"/>
</dbReference>
<feature type="transmembrane region" description="Helical" evidence="4">
    <location>
        <begin position="257"/>
        <end position="274"/>
    </location>
</feature>
<feature type="transmembrane region" description="Helical" evidence="4">
    <location>
        <begin position="286"/>
        <end position="304"/>
    </location>
</feature>
<dbReference type="Gene3D" id="1.20.1250.20">
    <property type="entry name" value="MFS general substrate transporter like domains"/>
    <property type="match status" value="1"/>
</dbReference>
<accession>B8ILM2</accession>
<keyword evidence="1 4" id="KW-0812">Transmembrane</keyword>
<dbReference type="CDD" id="cd17324">
    <property type="entry name" value="MFS_NepI_like"/>
    <property type="match status" value="1"/>
</dbReference>
<dbReference type="Pfam" id="PF07690">
    <property type="entry name" value="MFS_1"/>
    <property type="match status" value="1"/>
</dbReference>
<dbReference type="PROSITE" id="PS50850">
    <property type="entry name" value="MFS"/>
    <property type="match status" value="1"/>
</dbReference>
<evidence type="ECO:0000256" key="4">
    <source>
        <dbReference type="SAM" id="Phobius"/>
    </source>
</evidence>
<dbReference type="InterPro" id="IPR036259">
    <property type="entry name" value="MFS_trans_sf"/>
</dbReference>
<feature type="transmembrane region" description="Helical" evidence="4">
    <location>
        <begin position="310"/>
        <end position="329"/>
    </location>
</feature>
<dbReference type="PANTHER" id="PTHR42910">
    <property type="entry name" value="TRANSPORTER SCO4007-RELATED"/>
    <property type="match status" value="1"/>
</dbReference>
<reference evidence="6 7" key="1">
    <citation type="submission" date="2009-01" db="EMBL/GenBank/DDBJ databases">
        <title>Complete sequence of chromosome of Methylobacterium nodulans ORS 2060.</title>
        <authorList>
            <consortium name="US DOE Joint Genome Institute"/>
            <person name="Lucas S."/>
            <person name="Copeland A."/>
            <person name="Lapidus A."/>
            <person name="Glavina del Rio T."/>
            <person name="Dalin E."/>
            <person name="Tice H."/>
            <person name="Bruce D."/>
            <person name="Goodwin L."/>
            <person name="Pitluck S."/>
            <person name="Sims D."/>
            <person name="Brettin T."/>
            <person name="Detter J.C."/>
            <person name="Han C."/>
            <person name="Larimer F."/>
            <person name="Land M."/>
            <person name="Hauser L."/>
            <person name="Kyrpides N."/>
            <person name="Ivanova N."/>
            <person name="Marx C.J."/>
            <person name="Richardson P."/>
        </authorList>
    </citation>
    <scope>NUCLEOTIDE SEQUENCE [LARGE SCALE GENOMIC DNA]</scope>
    <source>
        <strain evidence="7">LMG 21967 / CNCM I-2342 / ORS 2060</strain>
    </source>
</reference>
<feature type="transmembrane region" description="Helical" evidence="4">
    <location>
        <begin position="85"/>
        <end position="103"/>
    </location>
</feature>
<feature type="transmembrane region" description="Helical" evidence="4">
    <location>
        <begin position="341"/>
        <end position="361"/>
    </location>
</feature>
<dbReference type="InterPro" id="IPR020846">
    <property type="entry name" value="MFS_dom"/>
</dbReference>
<feature type="domain" description="Major facilitator superfamily (MFS) profile" evidence="5">
    <location>
        <begin position="1"/>
        <end position="398"/>
    </location>
</feature>
<evidence type="ECO:0000313" key="6">
    <source>
        <dbReference type="EMBL" id="ACL61997.1"/>
    </source>
</evidence>
<dbReference type="AlphaFoldDB" id="B8ILM2"/>
<proteinExistence type="predicted"/>
<dbReference type="HOGENOM" id="CLU_001265_23_0_5"/>
<evidence type="ECO:0000256" key="1">
    <source>
        <dbReference type="ARBA" id="ARBA00022692"/>
    </source>
</evidence>
<feature type="transmembrane region" description="Helical" evidence="4">
    <location>
        <begin position="109"/>
        <end position="134"/>
    </location>
</feature>
<dbReference type="OrthoDB" id="9815356at2"/>